<evidence type="ECO:0000313" key="1">
    <source>
        <dbReference type="EMBL" id="AYN57645.1"/>
    </source>
</evidence>
<name>A0A3G2KFE2_9CAUD</name>
<reference evidence="1 2" key="1">
    <citation type="submission" date="2018-09" db="EMBL/GenBank/DDBJ databases">
        <authorList>
            <person name="Rimple P.A."/>
            <person name="Stoner T.H."/>
            <person name="Garlena R.A."/>
            <person name="Russell D.A."/>
            <person name="Pope W.H."/>
            <person name="Jacobs-Sera D."/>
            <person name="Hatfull G.F."/>
        </authorList>
    </citation>
    <scope>NUCLEOTIDE SEQUENCE [LARGE SCALE GENOMIC DNA]</scope>
</reference>
<protein>
    <submittedName>
        <fullName evidence="1">MerR-like helix-turn-helix DNA binding domain protein</fullName>
    </submittedName>
</protein>
<accession>A0A3G2KFE2</accession>
<evidence type="ECO:0000313" key="2">
    <source>
        <dbReference type="Proteomes" id="UP000282541"/>
    </source>
</evidence>
<dbReference type="EMBL" id="MH834608">
    <property type="protein sequence ID" value="AYN57645.1"/>
    <property type="molecule type" value="Genomic_DNA"/>
</dbReference>
<dbReference type="Proteomes" id="UP000282541">
    <property type="component" value="Segment"/>
</dbReference>
<sequence>MTGEGSTVEVPAVLVDTQAAAVAVSVSPATVRSWAFRGYLVRAGTLPGSGRPALWDLGQVYSVAAAFARGERPEKVAARPV</sequence>
<proteinExistence type="predicted"/>
<organism evidence="1 2">
    <name type="scientific">Arthrobacter phage Cote</name>
    <dbReference type="NCBI Taxonomy" id="2419953"/>
    <lineage>
        <taxon>Viruses</taxon>
        <taxon>Duplodnaviria</taxon>
        <taxon>Heunggongvirae</taxon>
        <taxon>Uroviricota</taxon>
        <taxon>Caudoviricetes</taxon>
        <taxon>Coralvirus</taxon>
        <taxon>Coralvirus coral</taxon>
    </lineage>
</organism>
<gene>
    <name evidence="1" type="primary">74</name>
    <name evidence="1" type="ORF">PBI_COTE_74</name>
</gene>